<keyword evidence="6" id="KW-1185">Reference proteome</keyword>
<dbReference type="GO" id="GO:0003700">
    <property type="term" value="F:DNA-binding transcription factor activity"/>
    <property type="evidence" value="ECO:0007669"/>
    <property type="project" value="InterPro"/>
</dbReference>
<dbReference type="InterPro" id="IPR018060">
    <property type="entry name" value="HTH_AraC"/>
</dbReference>
<name>A0A556QL29_9BACT</name>
<comment type="caution">
    <text evidence="5">The sequence shown here is derived from an EMBL/GenBank/DDBJ whole genome shotgun (WGS) entry which is preliminary data.</text>
</comment>
<dbReference type="SMART" id="SM00342">
    <property type="entry name" value="HTH_ARAC"/>
    <property type="match status" value="1"/>
</dbReference>
<keyword evidence="2" id="KW-0238">DNA-binding</keyword>
<dbReference type="EMBL" id="VMBG01000002">
    <property type="protein sequence ID" value="TSJ77327.1"/>
    <property type="molecule type" value="Genomic_DNA"/>
</dbReference>
<dbReference type="InterPro" id="IPR003313">
    <property type="entry name" value="AraC-bd"/>
</dbReference>
<dbReference type="InterPro" id="IPR020449">
    <property type="entry name" value="Tscrpt_reg_AraC-type_HTH"/>
</dbReference>
<dbReference type="GO" id="GO:0043565">
    <property type="term" value="F:sequence-specific DNA binding"/>
    <property type="evidence" value="ECO:0007669"/>
    <property type="project" value="InterPro"/>
</dbReference>
<dbReference type="Pfam" id="PF12833">
    <property type="entry name" value="HTH_18"/>
    <property type="match status" value="1"/>
</dbReference>
<dbReference type="PANTHER" id="PTHR46796">
    <property type="entry name" value="HTH-TYPE TRANSCRIPTIONAL ACTIVATOR RHAS-RELATED"/>
    <property type="match status" value="1"/>
</dbReference>
<feature type="domain" description="HTH araC/xylS-type" evidence="4">
    <location>
        <begin position="219"/>
        <end position="318"/>
    </location>
</feature>
<dbReference type="InterPro" id="IPR050204">
    <property type="entry name" value="AraC_XylS_family_regulators"/>
</dbReference>
<dbReference type="OrthoDB" id="2060755at2"/>
<proteinExistence type="predicted"/>
<reference evidence="5 6" key="1">
    <citation type="submission" date="2019-07" db="EMBL/GenBank/DDBJ databases">
        <title>Description of 53C-WASEF.</title>
        <authorList>
            <person name="Pitt A."/>
            <person name="Hahn M.W."/>
        </authorList>
    </citation>
    <scope>NUCLEOTIDE SEQUENCE [LARGE SCALE GENOMIC DNA]</scope>
    <source>
        <strain evidence="5 6">53C-WASEF</strain>
    </source>
</reference>
<dbReference type="Gene3D" id="1.10.10.60">
    <property type="entry name" value="Homeodomain-like"/>
    <property type="match status" value="2"/>
</dbReference>
<sequence length="321" mass="36548">MFTLLVKPRPKLSEKRPSLKALSDTHGGKYTVQSGIIPGETRDYWLIMESFHALPTGGMTRSAQIHRSWGMINQNREKTFRRLKVFSLVYLLEGEGLFSDERGKTDQPIRAGDLLCLFPDVGHVYCPLPGTRWNEINIEFSGPAFSAWTGTDLLDPAEPIRRLAPMDYWLGRFHESVLPLAKKGLEPALADTGRLIALIAEMCSTWIRPHSDHAMEWIHTARAWLIDLPTTVPLNLVEAAKALGLGEQAYRKKFKRLCGVSPTTFRSRHLIEQACHELCGTDRGIKDIAYSLGFRTEFYFFRRFRQITGLSPGEYRRRATQ</sequence>
<dbReference type="Proteomes" id="UP000315648">
    <property type="component" value="Unassembled WGS sequence"/>
</dbReference>
<dbReference type="InterPro" id="IPR009057">
    <property type="entry name" value="Homeodomain-like_sf"/>
</dbReference>
<evidence type="ECO:0000313" key="6">
    <source>
        <dbReference type="Proteomes" id="UP000315648"/>
    </source>
</evidence>
<dbReference type="Pfam" id="PF02311">
    <property type="entry name" value="AraC_binding"/>
    <property type="match status" value="1"/>
</dbReference>
<dbReference type="SUPFAM" id="SSF51215">
    <property type="entry name" value="Regulatory protein AraC"/>
    <property type="match status" value="1"/>
</dbReference>
<dbReference type="AlphaFoldDB" id="A0A556QL29"/>
<dbReference type="InterPro" id="IPR037923">
    <property type="entry name" value="HTH-like"/>
</dbReference>
<dbReference type="SUPFAM" id="SSF46689">
    <property type="entry name" value="Homeodomain-like"/>
    <property type="match status" value="1"/>
</dbReference>
<gene>
    <name evidence="5" type="ORF">FPL22_14630</name>
</gene>
<keyword evidence="3" id="KW-0804">Transcription</keyword>
<evidence type="ECO:0000313" key="5">
    <source>
        <dbReference type="EMBL" id="TSJ77327.1"/>
    </source>
</evidence>
<evidence type="ECO:0000256" key="3">
    <source>
        <dbReference type="ARBA" id="ARBA00023163"/>
    </source>
</evidence>
<dbReference type="PROSITE" id="PS01124">
    <property type="entry name" value="HTH_ARAC_FAMILY_2"/>
    <property type="match status" value="1"/>
</dbReference>
<evidence type="ECO:0000259" key="4">
    <source>
        <dbReference type="PROSITE" id="PS01124"/>
    </source>
</evidence>
<accession>A0A556QL29</accession>
<organism evidence="5 6">
    <name type="scientific">Rariglobus hedericola</name>
    <dbReference type="NCBI Taxonomy" id="2597822"/>
    <lineage>
        <taxon>Bacteria</taxon>
        <taxon>Pseudomonadati</taxon>
        <taxon>Verrucomicrobiota</taxon>
        <taxon>Opitutia</taxon>
        <taxon>Opitutales</taxon>
        <taxon>Opitutaceae</taxon>
        <taxon>Rariglobus</taxon>
    </lineage>
</organism>
<evidence type="ECO:0000256" key="2">
    <source>
        <dbReference type="ARBA" id="ARBA00023125"/>
    </source>
</evidence>
<evidence type="ECO:0000256" key="1">
    <source>
        <dbReference type="ARBA" id="ARBA00023015"/>
    </source>
</evidence>
<protein>
    <submittedName>
        <fullName evidence="5">Helix-turn-helix transcriptional regulator</fullName>
    </submittedName>
</protein>
<dbReference type="PRINTS" id="PR00032">
    <property type="entry name" value="HTHARAC"/>
</dbReference>
<keyword evidence="1" id="KW-0805">Transcription regulation</keyword>